<accession>A0ABS3QHF0</accession>
<feature type="region of interest" description="Disordered" evidence="1">
    <location>
        <begin position="1"/>
        <end position="26"/>
    </location>
</feature>
<protein>
    <submittedName>
        <fullName evidence="2">Uncharacterized protein</fullName>
    </submittedName>
</protein>
<organism evidence="2 3">
    <name type="scientific">Hymenobacter negativus</name>
    <dbReference type="NCBI Taxonomy" id="2795026"/>
    <lineage>
        <taxon>Bacteria</taxon>
        <taxon>Pseudomonadati</taxon>
        <taxon>Bacteroidota</taxon>
        <taxon>Cytophagia</taxon>
        <taxon>Cytophagales</taxon>
        <taxon>Hymenobacteraceae</taxon>
        <taxon>Hymenobacter</taxon>
    </lineage>
</organism>
<keyword evidence="3" id="KW-1185">Reference proteome</keyword>
<evidence type="ECO:0000313" key="2">
    <source>
        <dbReference type="EMBL" id="MBO2010582.1"/>
    </source>
</evidence>
<name>A0ABS3QHF0_9BACT</name>
<evidence type="ECO:0000313" key="3">
    <source>
        <dbReference type="Proteomes" id="UP000664369"/>
    </source>
</evidence>
<dbReference type="RefSeq" id="WP_208176209.1">
    <property type="nucleotide sequence ID" value="NZ_JAGETZ010000007.1"/>
</dbReference>
<dbReference type="Proteomes" id="UP000664369">
    <property type="component" value="Unassembled WGS sequence"/>
</dbReference>
<proteinExistence type="predicted"/>
<feature type="compositionally biased region" description="Polar residues" evidence="1">
    <location>
        <begin position="1"/>
        <end position="24"/>
    </location>
</feature>
<comment type="caution">
    <text evidence="2">The sequence shown here is derived from an EMBL/GenBank/DDBJ whole genome shotgun (WGS) entry which is preliminary data.</text>
</comment>
<evidence type="ECO:0000256" key="1">
    <source>
        <dbReference type="SAM" id="MobiDB-lite"/>
    </source>
</evidence>
<reference evidence="2 3" key="1">
    <citation type="submission" date="2021-03" db="EMBL/GenBank/DDBJ databases">
        <authorList>
            <person name="Kim M.K."/>
        </authorList>
    </citation>
    <scope>NUCLEOTIDE SEQUENCE [LARGE SCALE GENOMIC DNA]</scope>
    <source>
        <strain evidence="2 3">BT442</strain>
    </source>
</reference>
<dbReference type="EMBL" id="JAGETZ010000007">
    <property type="protein sequence ID" value="MBO2010582.1"/>
    <property type="molecule type" value="Genomic_DNA"/>
</dbReference>
<gene>
    <name evidence="2" type="ORF">J4E00_16085</name>
</gene>
<sequence length="47" mass="5226">MNIPQEQKTAETSRQPAPSETSKPTRYADWISYGVAVTQQTVSQASR</sequence>